<dbReference type="InterPro" id="IPR020103">
    <property type="entry name" value="PsdUridine_synth_cat_dom_sf"/>
</dbReference>
<feature type="region of interest" description="Disordered" evidence="4">
    <location>
        <begin position="187"/>
        <end position="225"/>
    </location>
</feature>
<gene>
    <name evidence="6" type="ORF">P691DRAFT_298605</name>
</gene>
<comment type="caution">
    <text evidence="6">The sequence shown here is derived from an EMBL/GenBank/DDBJ whole genome shotgun (WGS) entry which is preliminary data.</text>
</comment>
<feature type="region of interest" description="Disordered" evidence="4">
    <location>
        <begin position="47"/>
        <end position="68"/>
    </location>
</feature>
<reference evidence="6" key="1">
    <citation type="submission" date="2020-11" db="EMBL/GenBank/DDBJ databases">
        <authorList>
            <consortium name="DOE Joint Genome Institute"/>
            <person name="Ahrendt S."/>
            <person name="Riley R."/>
            <person name="Andreopoulos W."/>
            <person name="Labutti K."/>
            <person name="Pangilinan J."/>
            <person name="Ruiz-Duenas F.J."/>
            <person name="Barrasa J.M."/>
            <person name="Sanchez-Garcia M."/>
            <person name="Camarero S."/>
            <person name="Miyauchi S."/>
            <person name="Serrano A."/>
            <person name="Linde D."/>
            <person name="Babiker R."/>
            <person name="Drula E."/>
            <person name="Ayuso-Fernandez I."/>
            <person name="Pacheco R."/>
            <person name="Padilla G."/>
            <person name="Ferreira P."/>
            <person name="Barriuso J."/>
            <person name="Kellner H."/>
            <person name="Castanera R."/>
            <person name="Alfaro M."/>
            <person name="Ramirez L."/>
            <person name="Pisabarro A.G."/>
            <person name="Kuo A."/>
            <person name="Tritt A."/>
            <person name="Lipzen A."/>
            <person name="He G."/>
            <person name="Yan M."/>
            <person name="Ng V."/>
            <person name="Cullen D."/>
            <person name="Martin F."/>
            <person name="Rosso M.-N."/>
            <person name="Henrissat B."/>
            <person name="Hibbett D."/>
            <person name="Martinez A.T."/>
            <person name="Grigoriev I.V."/>
        </authorList>
    </citation>
    <scope>NUCLEOTIDE SEQUENCE</scope>
    <source>
        <strain evidence="6">MF-IS2</strain>
    </source>
</reference>
<dbReference type="GO" id="GO:0005634">
    <property type="term" value="C:nucleus"/>
    <property type="evidence" value="ECO:0007669"/>
    <property type="project" value="TreeGrafter"/>
</dbReference>
<dbReference type="InterPro" id="IPR001406">
    <property type="entry name" value="PsdUridine_synth_TruA"/>
</dbReference>
<keyword evidence="2" id="KW-0819">tRNA processing</keyword>
<dbReference type="PANTHER" id="PTHR11142:SF5">
    <property type="entry name" value="TRNA PSEUDOURIDINE(38_39) SYNTHASE"/>
    <property type="match status" value="1"/>
</dbReference>
<dbReference type="GO" id="GO:0005737">
    <property type="term" value="C:cytoplasm"/>
    <property type="evidence" value="ECO:0007669"/>
    <property type="project" value="TreeGrafter"/>
</dbReference>
<feature type="compositionally biased region" description="Polar residues" evidence="4">
    <location>
        <begin position="430"/>
        <end position="441"/>
    </location>
</feature>
<dbReference type="GO" id="GO:1990481">
    <property type="term" value="P:mRNA pseudouridine synthesis"/>
    <property type="evidence" value="ECO:0007669"/>
    <property type="project" value="TreeGrafter"/>
</dbReference>
<name>A0A9P5X5J9_9AGAR</name>
<evidence type="ECO:0000256" key="1">
    <source>
        <dbReference type="ARBA" id="ARBA00009375"/>
    </source>
</evidence>
<keyword evidence="3" id="KW-0413">Isomerase</keyword>
<comment type="similarity">
    <text evidence="1">Belongs to the tRNA pseudouridine synthase TruA family.</text>
</comment>
<keyword evidence="7" id="KW-1185">Reference proteome</keyword>
<evidence type="ECO:0000313" key="7">
    <source>
        <dbReference type="Proteomes" id="UP000807342"/>
    </source>
</evidence>
<dbReference type="Proteomes" id="UP000807342">
    <property type="component" value="Unassembled WGS sequence"/>
</dbReference>
<dbReference type="PANTHER" id="PTHR11142">
    <property type="entry name" value="PSEUDOURIDYLATE SYNTHASE"/>
    <property type="match status" value="1"/>
</dbReference>
<dbReference type="GO" id="GO:0009982">
    <property type="term" value="F:pseudouridine synthase activity"/>
    <property type="evidence" value="ECO:0007669"/>
    <property type="project" value="InterPro"/>
</dbReference>
<dbReference type="EMBL" id="MU151335">
    <property type="protein sequence ID" value="KAF9444964.1"/>
    <property type="molecule type" value="Genomic_DNA"/>
</dbReference>
<evidence type="ECO:0000256" key="3">
    <source>
        <dbReference type="ARBA" id="ARBA00023235"/>
    </source>
</evidence>
<proteinExistence type="inferred from homology"/>
<dbReference type="AlphaFoldDB" id="A0A9P5X5J9"/>
<dbReference type="OrthoDB" id="25767at2759"/>
<protein>
    <submittedName>
        <fullName evidence="6">Pseudouridine synthase</fullName>
    </submittedName>
</protein>
<dbReference type="GO" id="GO:0003723">
    <property type="term" value="F:RNA binding"/>
    <property type="evidence" value="ECO:0007669"/>
    <property type="project" value="InterPro"/>
</dbReference>
<evidence type="ECO:0000256" key="2">
    <source>
        <dbReference type="ARBA" id="ARBA00022694"/>
    </source>
</evidence>
<accession>A0A9P5X5J9</accession>
<dbReference type="InterPro" id="IPR020095">
    <property type="entry name" value="PsdUridine_synth_TruA_C"/>
</dbReference>
<feature type="compositionally biased region" description="Acidic residues" evidence="4">
    <location>
        <begin position="188"/>
        <end position="205"/>
    </location>
</feature>
<feature type="region of interest" description="Disordered" evidence="4">
    <location>
        <begin position="427"/>
        <end position="454"/>
    </location>
</feature>
<sequence length="587" mass="65772">MTHSYRYLFSLPTLFRRIMTTNPRSNDYKGWSRDQLIERLLALEGPKSINAPKPSPPPPSEDQDQDQNKSLLNRPVSAKEFNFSNHPKRKIALKFCYSGWEYGGLAYQTGLTQLPTVEAVLFETLAKARLIDPEGGMEGCGWEKCGRTDKGVSAAGQVISLWVRSAIGSIEKAQVVEAKDQDIVKEDDVVDDDSGLPGLSEEDFGTLDLHEPSPPASQKSSNEVAKPQNELDYIAILNRLLPPTIRILAWAPVAPTFSARFSCMYRHYKYFFSSHSLDIPAMREAAARLVGDHDFRNLCKVDAQKQITVFRRVISRANIEAVDANTSSSAGGNIERGEGMYVFNLVGSAFLYHQVRHIMAILFLVGTGLEKPCLVTRLMNVAEGAENYDIERKLEVVNRKPEYQMADALPLMLWDCGYAEDDVKWRTGTLEPNSDPTALDSNDTDTRRSGSGTETDLYHQLHSIWNRSRIYTVLDRHFLQAAEKYHRPPYSPLPIPSSSASVTISDLTTPINYPLGGGTYKRAQKYVPVLERNRLDTVDMINERWRLGKGSRKAEKKGATAGDSVDDGDEKKLFIQSIHTFSATRKT</sequence>
<dbReference type="SUPFAM" id="SSF55120">
    <property type="entry name" value="Pseudouridine synthase"/>
    <property type="match status" value="1"/>
</dbReference>
<dbReference type="GO" id="GO:0031119">
    <property type="term" value="P:tRNA pseudouridine synthesis"/>
    <property type="evidence" value="ECO:0007669"/>
    <property type="project" value="TreeGrafter"/>
</dbReference>
<evidence type="ECO:0000259" key="5">
    <source>
        <dbReference type="Pfam" id="PF01416"/>
    </source>
</evidence>
<dbReference type="Gene3D" id="3.30.70.580">
    <property type="entry name" value="Pseudouridine synthase I, catalytic domain, N-terminal subdomain"/>
    <property type="match status" value="1"/>
</dbReference>
<evidence type="ECO:0000256" key="4">
    <source>
        <dbReference type="SAM" id="MobiDB-lite"/>
    </source>
</evidence>
<feature type="domain" description="Pseudouridine synthase I TruA alpha/beta" evidence="5">
    <location>
        <begin position="285"/>
        <end position="418"/>
    </location>
</feature>
<dbReference type="InterPro" id="IPR020094">
    <property type="entry name" value="TruA/RsuA/RluB/E/F_N"/>
</dbReference>
<evidence type="ECO:0000313" key="6">
    <source>
        <dbReference type="EMBL" id="KAF9444964.1"/>
    </source>
</evidence>
<organism evidence="6 7">
    <name type="scientific">Macrolepiota fuliginosa MF-IS2</name>
    <dbReference type="NCBI Taxonomy" id="1400762"/>
    <lineage>
        <taxon>Eukaryota</taxon>
        <taxon>Fungi</taxon>
        <taxon>Dikarya</taxon>
        <taxon>Basidiomycota</taxon>
        <taxon>Agaricomycotina</taxon>
        <taxon>Agaricomycetes</taxon>
        <taxon>Agaricomycetidae</taxon>
        <taxon>Agaricales</taxon>
        <taxon>Agaricineae</taxon>
        <taxon>Agaricaceae</taxon>
        <taxon>Macrolepiota</taxon>
    </lineage>
</organism>
<dbReference type="InterPro" id="IPR020097">
    <property type="entry name" value="PsdUridine_synth_TruA_a/b_dom"/>
</dbReference>
<dbReference type="Pfam" id="PF01416">
    <property type="entry name" value="PseudoU_synth_1"/>
    <property type="match status" value="1"/>
</dbReference>
<dbReference type="Gene3D" id="3.30.70.660">
    <property type="entry name" value="Pseudouridine synthase I, catalytic domain, C-terminal subdomain"/>
    <property type="match status" value="1"/>
</dbReference>